<reference evidence="2" key="1">
    <citation type="submission" date="2017-02" db="UniProtKB">
        <authorList>
            <consortium name="WormBaseParasite"/>
        </authorList>
    </citation>
    <scope>IDENTIFICATION</scope>
</reference>
<sequence>MPCLLAERDLRRPLQPFVLGLVEQGKGLLRQRCVAHLVAVWRGEGNATLDQGLQRLGTHRSALEQADIEAEATAVPETAATAHERGVAWLDQDMDQHAIRCLPQLVPRDLAHRHFTVGDRHTDLDRPASSSAEHHRQASLASGQVRWLGQGHEVALRALILRRRLHFKVLTGDQRLQVGRLDDTQRRLDYPELRTHTRNTLGHLGDLRLERHRLQVLRQVHRFDLADIQPLEAYGGADLEAVRTVHLDGDAGAFAIRRFLVGQQAEGGDTTLERYILFRRIEGDATGHQALQRLALDLDARQAASQGNAAGVPETRRTIDQVGVLGLDVHANQQALLLPGELVALHATHLYLPIQDRAANLERAQVVTEQHKVQAGRLQIEGRGLGPGFEFPLWRGALVAGTDSNVVALYQRLQAGDTRQGDRRLDHPELGAFDQVVLGQRVQGQLGHGTGEVGIDLQGFQRTYLYTFVHDWRTARLQALEVAQLDLNPDTRLGGVEVFEKTERQVRVGGRAVLAVLGGSECDTAGNDAGQGLAAHLHARQVGIDAHAAGVPETRVLTHQVGIARLDEHLDLDRTLVVGELVALHPANLDLLVEHGAVTVERPQTIGLEGQMQAGHAVGHRRCFAQRIETLARLAIARAHGNVVA</sequence>
<organism evidence="1 2">
    <name type="scientific">Parastrongyloides trichosuri</name>
    <name type="common">Possum-specific nematode worm</name>
    <dbReference type="NCBI Taxonomy" id="131310"/>
    <lineage>
        <taxon>Eukaryota</taxon>
        <taxon>Metazoa</taxon>
        <taxon>Ecdysozoa</taxon>
        <taxon>Nematoda</taxon>
        <taxon>Chromadorea</taxon>
        <taxon>Rhabditida</taxon>
        <taxon>Tylenchina</taxon>
        <taxon>Panagrolaimomorpha</taxon>
        <taxon>Strongyloidoidea</taxon>
        <taxon>Strongyloididae</taxon>
        <taxon>Parastrongyloides</taxon>
    </lineage>
</organism>
<keyword evidence="1" id="KW-1185">Reference proteome</keyword>
<accession>A0A0N5A5U9</accession>
<dbReference type="WBParaSite" id="PTRK_0001711500.1">
    <property type="protein sequence ID" value="PTRK_0001711500.1"/>
    <property type="gene ID" value="PTRK_0001711500"/>
</dbReference>
<proteinExistence type="predicted"/>
<protein>
    <submittedName>
        <fullName evidence="2">NAD-specific glutamate dehydrogenase</fullName>
    </submittedName>
</protein>
<dbReference type="Proteomes" id="UP000038045">
    <property type="component" value="Unplaced"/>
</dbReference>
<evidence type="ECO:0000313" key="2">
    <source>
        <dbReference type="WBParaSite" id="PTRK_0001711500.1"/>
    </source>
</evidence>
<dbReference type="AlphaFoldDB" id="A0A0N5A5U9"/>
<name>A0A0N5A5U9_PARTI</name>
<evidence type="ECO:0000313" key="1">
    <source>
        <dbReference type="Proteomes" id="UP000038045"/>
    </source>
</evidence>